<keyword evidence="3" id="KW-1185">Reference proteome</keyword>
<proteinExistence type="predicted"/>
<evidence type="ECO:0000313" key="3">
    <source>
        <dbReference type="Proteomes" id="UP000293550"/>
    </source>
</evidence>
<evidence type="ECO:0000313" key="2">
    <source>
        <dbReference type="EMBL" id="RZI45204.1"/>
    </source>
</evidence>
<feature type="signal peptide" evidence="1">
    <location>
        <begin position="1"/>
        <end position="21"/>
    </location>
</feature>
<feature type="chain" id="PRO_5020205654" evidence="1">
    <location>
        <begin position="22"/>
        <end position="408"/>
    </location>
</feature>
<evidence type="ECO:0000256" key="1">
    <source>
        <dbReference type="SAM" id="SignalP"/>
    </source>
</evidence>
<name>A0A4Q7DH37_9PROT</name>
<dbReference type="EMBL" id="SCFB01000022">
    <property type="protein sequence ID" value="RZI45204.1"/>
    <property type="molecule type" value="Genomic_DNA"/>
</dbReference>
<dbReference type="RefSeq" id="WP_130154588.1">
    <property type="nucleotide sequence ID" value="NZ_SCFB01000022.1"/>
</dbReference>
<reference evidence="2 3" key="1">
    <citation type="submission" date="2018-10" db="EMBL/GenBank/DDBJ databases">
        <title>An updated phylogeny of the Alphaproteobacteria reveals that the parasitic Rickettsiales and Holosporales have independent origins.</title>
        <authorList>
            <person name="Munoz-Gomez S.A."/>
            <person name="Hess S."/>
            <person name="Burger G."/>
            <person name="Lang B.F."/>
            <person name="Susko E."/>
            <person name="Slamovits C.H."/>
            <person name="Roger A.J."/>
        </authorList>
    </citation>
    <scope>NUCLEOTIDE SEQUENCE [LARGE SCALE GENOMIC DNA]</scope>
    <source>
        <strain evidence="2">HOLO01</strain>
    </source>
</reference>
<organism evidence="2 3">
    <name type="scientific">Candidatus Finniella inopinata</name>
    <dbReference type="NCBI Taxonomy" id="1696036"/>
    <lineage>
        <taxon>Bacteria</taxon>
        <taxon>Pseudomonadati</taxon>
        <taxon>Pseudomonadota</taxon>
        <taxon>Alphaproteobacteria</taxon>
        <taxon>Holosporales</taxon>
        <taxon>Candidatus Paracaedibacteraceae</taxon>
        <taxon>Candidatus Finniella</taxon>
    </lineage>
</organism>
<sequence>MRYKLCIPVVLLMILNTGGNASSMSDSDLAASSAAASKKAELTACIIREGKGQINMRGSAITQTWPTGYDLPLPTGKKYSIQRLEHNKYPAPTAAVLRSWDPANFSDLTTYKRGDRLPEWQLLVHGLELKHLVKGIDRNSLDDFVSNQLNHGVPLGDAFIPYYPYFFHKKTIVSASVISQNLTATFGNAGFVLRAPAENYIFCGKEDIHSPTDKDFYPPVASASSSLTDTMEAVFTAVRGGTVGEWEIGERFKKHRLLSLTNLMPSEKVVPEGMAKAIPISERQSEEQKISDEEIIATAKAMGIPQSRITPQSLQALRQIIANDTPAQALLKGLKERIVEKSWYNEVALNPKRGTAEVLIHGVFLRCPLSNFNAFQKQPYVVNLLAIAEAFDLPVVLINDGNQYETSL</sequence>
<comment type="caution">
    <text evidence="2">The sequence shown here is derived from an EMBL/GenBank/DDBJ whole genome shotgun (WGS) entry which is preliminary data.</text>
</comment>
<keyword evidence="1" id="KW-0732">Signal</keyword>
<dbReference type="AlphaFoldDB" id="A0A4Q7DH37"/>
<accession>A0A4Q7DH37</accession>
<dbReference type="OrthoDB" id="9838016at2"/>
<protein>
    <submittedName>
        <fullName evidence="2">Uncharacterized protein</fullName>
    </submittedName>
</protein>
<dbReference type="Proteomes" id="UP000293550">
    <property type="component" value="Unassembled WGS sequence"/>
</dbReference>
<gene>
    <name evidence="2" type="ORF">EQU50_07940</name>
</gene>